<dbReference type="Proteomes" id="UP000268727">
    <property type="component" value="Unassembled WGS sequence"/>
</dbReference>
<dbReference type="InterPro" id="IPR019734">
    <property type="entry name" value="TPR_rpt"/>
</dbReference>
<feature type="repeat" description="TPR" evidence="1">
    <location>
        <begin position="300"/>
        <end position="333"/>
    </location>
</feature>
<reference evidence="2 3" key="1">
    <citation type="submission" date="2018-11" db="EMBL/GenBank/DDBJ databases">
        <title>Sequencing the genomes of 1000 actinobacteria strains.</title>
        <authorList>
            <person name="Klenk H.-P."/>
        </authorList>
    </citation>
    <scope>NUCLEOTIDE SEQUENCE [LARGE SCALE GENOMIC DNA]</scope>
    <source>
        <strain evidence="2 3">DSM 44231</strain>
    </source>
</reference>
<gene>
    <name evidence="2" type="ORF">EDD40_7268</name>
</gene>
<keyword evidence="1" id="KW-0802">TPR repeat</keyword>
<evidence type="ECO:0000256" key="1">
    <source>
        <dbReference type="PROSITE-ProRule" id="PRU00339"/>
    </source>
</evidence>
<accession>A0A3N1HH92</accession>
<name>A0A3N1HH92_9PSEU</name>
<dbReference type="SUPFAM" id="SSF48452">
    <property type="entry name" value="TPR-like"/>
    <property type="match status" value="2"/>
</dbReference>
<dbReference type="EMBL" id="RJKM01000001">
    <property type="protein sequence ID" value="ROP41811.1"/>
    <property type="molecule type" value="Genomic_DNA"/>
</dbReference>
<dbReference type="PROSITE" id="PS50005">
    <property type="entry name" value="TPR"/>
    <property type="match status" value="2"/>
</dbReference>
<protein>
    <submittedName>
        <fullName evidence="2">Tfp pilus assembly protein PilF</fullName>
    </submittedName>
</protein>
<dbReference type="PANTHER" id="PTHR10098">
    <property type="entry name" value="RAPSYN-RELATED"/>
    <property type="match status" value="1"/>
</dbReference>
<keyword evidence="3" id="KW-1185">Reference proteome</keyword>
<dbReference type="Pfam" id="PF13374">
    <property type="entry name" value="TPR_10"/>
    <property type="match status" value="1"/>
</dbReference>
<feature type="repeat" description="TPR" evidence="1">
    <location>
        <begin position="139"/>
        <end position="172"/>
    </location>
</feature>
<proteinExistence type="predicted"/>
<evidence type="ECO:0000313" key="3">
    <source>
        <dbReference type="Proteomes" id="UP000268727"/>
    </source>
</evidence>
<evidence type="ECO:0000313" key="2">
    <source>
        <dbReference type="EMBL" id="ROP41811.1"/>
    </source>
</evidence>
<sequence>MHDLIRRYAVDTAHRSLPEQQQDTALRRLIDFYLHTAANGDRLLNPPARPLELAPPRPGCDPLSLSDEAAALTWFAAEHHCLLAAQHSAAALGMHQVTWQLAKTMTAFHYRGGHLHSNLTAWRTAAAAADESPDLVARTVSHRFLGSALSELGHHDQAFDHFRTALELARYTDDRTGQANAHRFLASAYEQRGDDRQALGHATRALELFQAIGSPTWEAIALNQVGWFTARLGDYDTAREYCTAALAVHRRHSGHRECQAKTLDSLGYIAYHTGHHFEAVVHHQQALALLRGLRHTYAAASTLDRLGHSYLATRQHSQARTAWQEALKLYRQQQRFDIAESIQRQLDSLGDSLSTTATASTEVVPDDRTPNFIPRG</sequence>
<dbReference type="InterPro" id="IPR011990">
    <property type="entry name" value="TPR-like_helical_dom_sf"/>
</dbReference>
<organism evidence="2 3">
    <name type="scientific">Saccharothrix texasensis</name>
    <dbReference type="NCBI Taxonomy" id="103734"/>
    <lineage>
        <taxon>Bacteria</taxon>
        <taxon>Bacillati</taxon>
        <taxon>Actinomycetota</taxon>
        <taxon>Actinomycetes</taxon>
        <taxon>Pseudonocardiales</taxon>
        <taxon>Pseudonocardiaceae</taxon>
        <taxon>Saccharothrix</taxon>
    </lineage>
</organism>
<dbReference type="AlphaFoldDB" id="A0A3N1HH92"/>
<comment type="caution">
    <text evidence="2">The sequence shown here is derived from an EMBL/GenBank/DDBJ whole genome shotgun (WGS) entry which is preliminary data.</text>
</comment>
<dbReference type="Pfam" id="PF13424">
    <property type="entry name" value="TPR_12"/>
    <property type="match status" value="2"/>
</dbReference>
<dbReference type="SMART" id="SM00028">
    <property type="entry name" value="TPR"/>
    <property type="match status" value="5"/>
</dbReference>
<dbReference type="Gene3D" id="1.25.40.10">
    <property type="entry name" value="Tetratricopeptide repeat domain"/>
    <property type="match status" value="2"/>
</dbReference>